<accession>A0A3M9NDD7</accession>
<dbReference type="EMBL" id="RJJR01000009">
    <property type="protein sequence ID" value="RNI35776.1"/>
    <property type="molecule type" value="Genomic_DNA"/>
</dbReference>
<organism evidence="3 4">
    <name type="scientific">Hanamia caeni</name>
    <dbReference type="NCBI Taxonomy" id="2294116"/>
    <lineage>
        <taxon>Bacteria</taxon>
        <taxon>Pseudomonadati</taxon>
        <taxon>Bacteroidota</taxon>
        <taxon>Chitinophagia</taxon>
        <taxon>Chitinophagales</taxon>
        <taxon>Chitinophagaceae</taxon>
        <taxon>Hanamia</taxon>
    </lineage>
</organism>
<reference evidence="3 4" key="1">
    <citation type="submission" date="2018-11" db="EMBL/GenBank/DDBJ databases">
        <title>Draft genome sequence of Ferruginibacter sp. BO-59.</title>
        <authorList>
            <person name="Im W.T."/>
        </authorList>
    </citation>
    <scope>NUCLEOTIDE SEQUENCE [LARGE SCALE GENOMIC DNA]</scope>
    <source>
        <strain evidence="3 4">BO-59</strain>
    </source>
</reference>
<evidence type="ECO:0000256" key="1">
    <source>
        <dbReference type="SAM" id="SignalP"/>
    </source>
</evidence>
<keyword evidence="1" id="KW-0732">Signal</keyword>
<dbReference type="OrthoDB" id="9793489at2"/>
<protein>
    <submittedName>
        <fullName evidence="3">Class A beta-lactamase-related serine hydrolase</fullName>
    </submittedName>
</protein>
<dbReference type="InterPro" id="IPR001466">
    <property type="entry name" value="Beta-lactam-related"/>
</dbReference>
<feature type="domain" description="Beta-lactamase-related" evidence="2">
    <location>
        <begin position="32"/>
        <end position="328"/>
    </location>
</feature>
<dbReference type="AlphaFoldDB" id="A0A3M9NDD7"/>
<comment type="caution">
    <text evidence="3">The sequence shown here is derived from an EMBL/GenBank/DDBJ whole genome shotgun (WGS) entry which is preliminary data.</text>
</comment>
<dbReference type="InterPro" id="IPR012338">
    <property type="entry name" value="Beta-lactam/transpept-like"/>
</dbReference>
<evidence type="ECO:0000259" key="2">
    <source>
        <dbReference type="Pfam" id="PF00144"/>
    </source>
</evidence>
<dbReference type="GO" id="GO:0016787">
    <property type="term" value="F:hydrolase activity"/>
    <property type="evidence" value="ECO:0007669"/>
    <property type="project" value="UniProtKB-KW"/>
</dbReference>
<evidence type="ECO:0000313" key="4">
    <source>
        <dbReference type="Proteomes" id="UP000267223"/>
    </source>
</evidence>
<dbReference type="Pfam" id="PF00144">
    <property type="entry name" value="Beta-lactamase"/>
    <property type="match status" value="1"/>
</dbReference>
<evidence type="ECO:0000313" key="3">
    <source>
        <dbReference type="EMBL" id="RNI35776.1"/>
    </source>
</evidence>
<dbReference type="RefSeq" id="WP_123121056.1">
    <property type="nucleotide sequence ID" value="NZ_RJJR01000009.1"/>
</dbReference>
<sequence>MKKIILLLFVVISCVAHGQDIPANADKYLVANTEQQKFSGAVLIAKNDEIIFDKAYGYADVADKKLNTINTEFRAGSLTKMFTSMLIMELIKENKLSLNDPVSKYIFSARWADGITIKNLLSHTSGISGTTPANVTSLTALVEGFHPDSSHFKPGSRFEYNNFNYLALSYIAQKISGTSFPALIRNKVFEPVGMLHSAIDSFKRTSDDKALGYTLDPNNNKWVNIGNDESVAAASGAGALVTTTSDLFTWSKYVKKKLKQGDSLFTRATTPVLDNYGLGWINRIQDGHHMIGHTGSIPGFAAMLMVFPEENTTIIFLSNFQDMNTRDFIKNIISIAFNETFEMPTVKKRIELPEDVLQQYVGTYGQSAQDQLKFFIENKKLVVLAPGGDKVNLAAESKDNFYLEGPGIIIRFNRENEKVVSVFVSMGNQTLKKYQ</sequence>
<feature type="signal peptide" evidence="1">
    <location>
        <begin position="1"/>
        <end position="18"/>
    </location>
</feature>
<dbReference type="SUPFAM" id="SSF56601">
    <property type="entry name" value="beta-lactamase/transpeptidase-like"/>
    <property type="match status" value="1"/>
</dbReference>
<keyword evidence="4" id="KW-1185">Reference proteome</keyword>
<feature type="chain" id="PRO_5018161227" evidence="1">
    <location>
        <begin position="19"/>
        <end position="435"/>
    </location>
</feature>
<dbReference type="PANTHER" id="PTHR46825:SF9">
    <property type="entry name" value="BETA-LACTAMASE-RELATED DOMAIN-CONTAINING PROTEIN"/>
    <property type="match status" value="1"/>
</dbReference>
<dbReference type="PANTHER" id="PTHR46825">
    <property type="entry name" value="D-ALANYL-D-ALANINE-CARBOXYPEPTIDASE/ENDOPEPTIDASE AMPH"/>
    <property type="match status" value="1"/>
</dbReference>
<dbReference type="Gene3D" id="3.40.710.10">
    <property type="entry name" value="DD-peptidase/beta-lactamase superfamily"/>
    <property type="match status" value="1"/>
</dbReference>
<keyword evidence="3" id="KW-0378">Hydrolase</keyword>
<proteinExistence type="predicted"/>
<gene>
    <name evidence="3" type="ORF">EFY79_12530</name>
</gene>
<dbReference type="Proteomes" id="UP000267223">
    <property type="component" value="Unassembled WGS sequence"/>
</dbReference>
<name>A0A3M9NDD7_9BACT</name>
<dbReference type="InterPro" id="IPR050491">
    <property type="entry name" value="AmpC-like"/>
</dbReference>